<evidence type="ECO:0000313" key="3">
    <source>
        <dbReference type="EnsemblMetazoa" id="AFAF009342-PA"/>
    </source>
</evidence>
<evidence type="ECO:0000256" key="2">
    <source>
        <dbReference type="SAM" id="SignalP"/>
    </source>
</evidence>
<reference evidence="4" key="1">
    <citation type="submission" date="2014-01" db="EMBL/GenBank/DDBJ databases">
        <title>The Genome Sequence of Anopheles farauti FAR1 (V2).</title>
        <authorList>
            <consortium name="The Broad Institute Genomics Platform"/>
            <person name="Neafsey D.E."/>
            <person name="Besansky N."/>
            <person name="Howell P."/>
            <person name="Walton C."/>
            <person name="Young S.K."/>
            <person name="Zeng Q."/>
            <person name="Gargeya S."/>
            <person name="Fitzgerald M."/>
            <person name="Haas B."/>
            <person name="Abouelleil A."/>
            <person name="Allen A.W."/>
            <person name="Alvarado L."/>
            <person name="Arachchi H.M."/>
            <person name="Berlin A.M."/>
            <person name="Chapman S.B."/>
            <person name="Gainer-Dewar J."/>
            <person name="Goldberg J."/>
            <person name="Griggs A."/>
            <person name="Gujja S."/>
            <person name="Hansen M."/>
            <person name="Howarth C."/>
            <person name="Imamovic A."/>
            <person name="Ireland A."/>
            <person name="Larimer J."/>
            <person name="McCowan C."/>
            <person name="Murphy C."/>
            <person name="Pearson M."/>
            <person name="Poon T.W."/>
            <person name="Priest M."/>
            <person name="Roberts A."/>
            <person name="Saif S."/>
            <person name="Shea T."/>
            <person name="Sisk P."/>
            <person name="Sykes S."/>
            <person name="Wortman J."/>
            <person name="Nusbaum C."/>
            <person name="Birren B."/>
        </authorList>
    </citation>
    <scope>NUCLEOTIDE SEQUENCE [LARGE SCALE GENOMIC DNA]</scope>
    <source>
        <strain evidence="4">FAR1</strain>
    </source>
</reference>
<name>A0A182QFU7_9DIPT</name>
<dbReference type="Proteomes" id="UP000075886">
    <property type="component" value="Unassembled WGS sequence"/>
</dbReference>
<keyword evidence="4" id="KW-1185">Reference proteome</keyword>
<dbReference type="EnsemblMetazoa" id="AFAF009342-RA">
    <property type="protein sequence ID" value="AFAF009342-PA"/>
    <property type="gene ID" value="AFAF009342"/>
</dbReference>
<feature type="region of interest" description="Disordered" evidence="1">
    <location>
        <begin position="71"/>
        <end position="155"/>
    </location>
</feature>
<proteinExistence type="predicted"/>
<sequence length="177" mass="19823">MRWSRRRWMPLVLVVLGVAAVGQCDDATTTLPPVTESVGMCRCTSEKCVEEFDKCAVDEEQLTTVFEVMDRSESVPETTTHGEEDILMSTTTTTTTTTTTPSTTTTSTRPPRTHGRMVRFGGRRRMARPTTTTAEPQRSKPTVSSRTLQNRRGLFNPELRNRYLGRFRGSTTADPDT</sequence>
<keyword evidence="2" id="KW-0732">Signal</keyword>
<feature type="signal peptide" evidence="2">
    <location>
        <begin position="1"/>
        <end position="24"/>
    </location>
</feature>
<dbReference type="VEuPathDB" id="VectorBase:AFAF009342"/>
<dbReference type="AlphaFoldDB" id="A0A182QFU7"/>
<evidence type="ECO:0000256" key="1">
    <source>
        <dbReference type="SAM" id="MobiDB-lite"/>
    </source>
</evidence>
<feature type="compositionally biased region" description="Low complexity" evidence="1">
    <location>
        <begin position="89"/>
        <end position="110"/>
    </location>
</feature>
<accession>A0A182QFU7</accession>
<organism evidence="3 4">
    <name type="scientific">Anopheles farauti</name>
    <dbReference type="NCBI Taxonomy" id="69004"/>
    <lineage>
        <taxon>Eukaryota</taxon>
        <taxon>Metazoa</taxon>
        <taxon>Ecdysozoa</taxon>
        <taxon>Arthropoda</taxon>
        <taxon>Hexapoda</taxon>
        <taxon>Insecta</taxon>
        <taxon>Pterygota</taxon>
        <taxon>Neoptera</taxon>
        <taxon>Endopterygota</taxon>
        <taxon>Diptera</taxon>
        <taxon>Nematocera</taxon>
        <taxon>Culicoidea</taxon>
        <taxon>Culicidae</taxon>
        <taxon>Anophelinae</taxon>
        <taxon>Anopheles</taxon>
    </lineage>
</organism>
<evidence type="ECO:0000313" key="4">
    <source>
        <dbReference type="Proteomes" id="UP000075886"/>
    </source>
</evidence>
<feature type="compositionally biased region" description="Polar residues" evidence="1">
    <location>
        <begin position="135"/>
        <end position="150"/>
    </location>
</feature>
<feature type="compositionally biased region" description="Basic and acidic residues" evidence="1">
    <location>
        <begin position="71"/>
        <end position="84"/>
    </location>
</feature>
<protein>
    <submittedName>
        <fullName evidence="3">Uncharacterized protein</fullName>
    </submittedName>
</protein>
<feature type="chain" id="PRO_5008132789" evidence="2">
    <location>
        <begin position="25"/>
        <end position="177"/>
    </location>
</feature>
<feature type="compositionally biased region" description="Basic residues" evidence="1">
    <location>
        <begin position="111"/>
        <end position="127"/>
    </location>
</feature>
<dbReference type="EMBL" id="AXCN02001829">
    <property type="status" value="NOT_ANNOTATED_CDS"/>
    <property type="molecule type" value="Genomic_DNA"/>
</dbReference>
<reference evidence="3" key="2">
    <citation type="submission" date="2020-05" db="UniProtKB">
        <authorList>
            <consortium name="EnsemblMetazoa"/>
        </authorList>
    </citation>
    <scope>IDENTIFICATION</scope>
    <source>
        <strain evidence="3">FAR1</strain>
    </source>
</reference>